<dbReference type="Proteomes" id="UP000887116">
    <property type="component" value="Unassembled WGS sequence"/>
</dbReference>
<evidence type="ECO:0000313" key="4">
    <source>
        <dbReference type="Proteomes" id="UP000887116"/>
    </source>
</evidence>
<dbReference type="Gene3D" id="3.30.160.60">
    <property type="entry name" value="Classic Zinc Finger"/>
    <property type="match status" value="2"/>
</dbReference>
<gene>
    <name evidence="3" type="ORF">TNCT_577961</name>
</gene>
<comment type="caution">
    <text evidence="3">The sequence shown here is derived from an EMBL/GenBank/DDBJ whole genome shotgun (WGS) entry which is preliminary data.</text>
</comment>
<dbReference type="PROSITE" id="PS00028">
    <property type="entry name" value="ZINC_FINGER_C2H2_1"/>
    <property type="match status" value="2"/>
</dbReference>
<dbReference type="GO" id="GO:0008270">
    <property type="term" value="F:zinc ion binding"/>
    <property type="evidence" value="ECO:0007669"/>
    <property type="project" value="UniProtKB-KW"/>
</dbReference>
<dbReference type="Pfam" id="PF00096">
    <property type="entry name" value="zf-C2H2"/>
    <property type="match status" value="2"/>
</dbReference>
<dbReference type="EMBL" id="BMAO01016640">
    <property type="protein sequence ID" value="GFR10069.1"/>
    <property type="molecule type" value="Genomic_DNA"/>
</dbReference>
<keyword evidence="4" id="KW-1185">Reference proteome</keyword>
<name>A0A8X6HUY1_TRICU</name>
<keyword evidence="1" id="KW-0862">Zinc</keyword>
<dbReference type="PROSITE" id="PS50157">
    <property type="entry name" value="ZINC_FINGER_C2H2_2"/>
    <property type="match status" value="2"/>
</dbReference>
<evidence type="ECO:0000313" key="3">
    <source>
        <dbReference type="EMBL" id="GFR10069.1"/>
    </source>
</evidence>
<reference evidence="3" key="1">
    <citation type="submission" date="2020-07" db="EMBL/GenBank/DDBJ databases">
        <title>Multicomponent nature underlies the extraordinary mechanical properties of spider dragline silk.</title>
        <authorList>
            <person name="Kono N."/>
            <person name="Nakamura H."/>
            <person name="Mori M."/>
            <person name="Yoshida Y."/>
            <person name="Ohtoshi R."/>
            <person name="Malay A.D."/>
            <person name="Moran D.A.P."/>
            <person name="Tomita M."/>
            <person name="Numata K."/>
            <person name="Arakawa K."/>
        </authorList>
    </citation>
    <scope>NUCLEOTIDE SEQUENCE</scope>
</reference>
<evidence type="ECO:0000256" key="1">
    <source>
        <dbReference type="PROSITE-ProRule" id="PRU00042"/>
    </source>
</evidence>
<dbReference type="InterPro" id="IPR036236">
    <property type="entry name" value="Znf_C2H2_sf"/>
</dbReference>
<dbReference type="SMART" id="SM00355">
    <property type="entry name" value="ZnF_C2H2"/>
    <property type="match status" value="2"/>
</dbReference>
<protein>
    <recommendedName>
        <fullName evidence="2">C2H2-type domain-containing protein</fullName>
    </recommendedName>
</protein>
<evidence type="ECO:0000259" key="2">
    <source>
        <dbReference type="PROSITE" id="PS50157"/>
    </source>
</evidence>
<dbReference type="SUPFAM" id="SSF57667">
    <property type="entry name" value="beta-beta-alpha zinc fingers"/>
    <property type="match status" value="1"/>
</dbReference>
<organism evidence="3 4">
    <name type="scientific">Trichonephila clavata</name>
    <name type="common">Joro spider</name>
    <name type="synonym">Nephila clavata</name>
    <dbReference type="NCBI Taxonomy" id="2740835"/>
    <lineage>
        <taxon>Eukaryota</taxon>
        <taxon>Metazoa</taxon>
        <taxon>Ecdysozoa</taxon>
        <taxon>Arthropoda</taxon>
        <taxon>Chelicerata</taxon>
        <taxon>Arachnida</taxon>
        <taxon>Araneae</taxon>
        <taxon>Araneomorphae</taxon>
        <taxon>Entelegynae</taxon>
        <taxon>Araneoidea</taxon>
        <taxon>Nephilidae</taxon>
        <taxon>Trichonephila</taxon>
    </lineage>
</organism>
<feature type="domain" description="C2H2-type" evidence="2">
    <location>
        <begin position="66"/>
        <end position="93"/>
    </location>
</feature>
<keyword evidence="1" id="KW-0863">Zinc-finger</keyword>
<sequence>MHNFYCILIASCNLSFNLENCLVNTSECISKCLLLSFLCEKIPRPMKDPHLKRADFDKILSELDEPICPYCKRIFSSRGNLRRHMEIHIMSDRKRFQCDICLKKYKRKDYLKEHKMTVHSPTNKWKFLRVSTEDYYKEISLTKQQFERKAEKINDVYPVAGN</sequence>
<dbReference type="AlphaFoldDB" id="A0A8X6HUY1"/>
<dbReference type="InterPro" id="IPR013087">
    <property type="entry name" value="Znf_C2H2_type"/>
</dbReference>
<keyword evidence="1" id="KW-0479">Metal-binding</keyword>
<dbReference type="OrthoDB" id="6410631at2759"/>
<proteinExistence type="predicted"/>
<accession>A0A8X6HUY1</accession>
<feature type="domain" description="C2H2-type" evidence="2">
    <location>
        <begin position="96"/>
        <end position="124"/>
    </location>
</feature>